<feature type="region of interest" description="Disordered" evidence="1">
    <location>
        <begin position="92"/>
        <end position="112"/>
    </location>
</feature>
<organism evidence="3 4">
    <name type="scientific">Actinoplanes derwentensis</name>
    <dbReference type="NCBI Taxonomy" id="113562"/>
    <lineage>
        <taxon>Bacteria</taxon>
        <taxon>Bacillati</taxon>
        <taxon>Actinomycetota</taxon>
        <taxon>Actinomycetes</taxon>
        <taxon>Micromonosporales</taxon>
        <taxon>Micromonosporaceae</taxon>
        <taxon>Actinoplanes</taxon>
    </lineage>
</organism>
<feature type="chain" id="PRO_5038904130" description="Lipoprotein" evidence="2">
    <location>
        <begin position="18"/>
        <end position="190"/>
    </location>
</feature>
<evidence type="ECO:0000256" key="2">
    <source>
        <dbReference type="SAM" id="SignalP"/>
    </source>
</evidence>
<proteinExistence type="predicted"/>
<dbReference type="AlphaFoldDB" id="A0A1H1QVS4"/>
<reference evidence="3 4" key="1">
    <citation type="submission" date="2016-10" db="EMBL/GenBank/DDBJ databases">
        <authorList>
            <person name="de Groot N.N."/>
        </authorList>
    </citation>
    <scope>NUCLEOTIDE SEQUENCE [LARGE SCALE GENOMIC DNA]</scope>
    <source>
        <strain evidence="3 4">DSM 43941</strain>
    </source>
</reference>
<evidence type="ECO:0000313" key="3">
    <source>
        <dbReference type="EMBL" id="SDS27572.1"/>
    </source>
</evidence>
<accession>A0A1H1QVS4</accession>
<dbReference type="OrthoDB" id="3401652at2"/>
<name>A0A1H1QVS4_9ACTN</name>
<sequence>MSKKLMVALTLALGVLAGCSGPAEDSAPEVVSLLSPSGSAPDAATSKAAAPAAPVIRPDTSFEEVHRMQQPWMRCLKEHGVPMETTTEGLLEISGEGNSKETNGRLIASRPENEKACGKLRPVFAPELDEEKNPYYDDDDDNFHKCRVEHGEPLVRTNGQWRPGPGWNDWAPDEAMQLACQAQAFDGKKG</sequence>
<dbReference type="PROSITE" id="PS51257">
    <property type="entry name" value="PROKAR_LIPOPROTEIN"/>
    <property type="match status" value="1"/>
</dbReference>
<gene>
    <name evidence="3" type="ORF">SAMN04489716_0417</name>
</gene>
<feature type="signal peptide" evidence="2">
    <location>
        <begin position="1"/>
        <end position="17"/>
    </location>
</feature>
<keyword evidence="4" id="KW-1185">Reference proteome</keyword>
<protein>
    <recommendedName>
        <fullName evidence="5">Lipoprotein</fullName>
    </recommendedName>
</protein>
<dbReference type="RefSeq" id="WP_092541074.1">
    <property type="nucleotide sequence ID" value="NZ_BOMJ01000040.1"/>
</dbReference>
<dbReference type="Proteomes" id="UP000198688">
    <property type="component" value="Chromosome I"/>
</dbReference>
<evidence type="ECO:0000313" key="4">
    <source>
        <dbReference type="Proteomes" id="UP000198688"/>
    </source>
</evidence>
<dbReference type="EMBL" id="LT629758">
    <property type="protein sequence ID" value="SDS27572.1"/>
    <property type="molecule type" value="Genomic_DNA"/>
</dbReference>
<evidence type="ECO:0008006" key="5">
    <source>
        <dbReference type="Google" id="ProtNLM"/>
    </source>
</evidence>
<keyword evidence="2" id="KW-0732">Signal</keyword>
<evidence type="ECO:0000256" key="1">
    <source>
        <dbReference type="SAM" id="MobiDB-lite"/>
    </source>
</evidence>